<evidence type="ECO:0000313" key="4">
    <source>
        <dbReference type="Proteomes" id="UP001338125"/>
    </source>
</evidence>
<keyword evidence="4" id="KW-1185">Reference proteome</keyword>
<feature type="transmembrane region" description="Helical" evidence="1">
    <location>
        <begin position="66"/>
        <end position="85"/>
    </location>
</feature>
<gene>
    <name evidence="3" type="ORF">PT974_10881</name>
</gene>
<evidence type="ECO:0000256" key="1">
    <source>
        <dbReference type="SAM" id="Phobius"/>
    </source>
</evidence>
<name>A0ABR0SB19_9HYPO</name>
<proteinExistence type="predicted"/>
<evidence type="ECO:0000256" key="2">
    <source>
        <dbReference type="SAM" id="SignalP"/>
    </source>
</evidence>
<feature type="chain" id="PRO_5047363344" evidence="2">
    <location>
        <begin position="19"/>
        <end position="87"/>
    </location>
</feature>
<sequence length="87" mass="9483">MKSLSVTFMAYLAGLALAVPTANGLTARDGVFPPQCYDICLAGPPPCPSNRVGTKIVSIPLQPHTFFLFLVLLFFFFFSDASMGWSY</sequence>
<keyword evidence="1" id="KW-0472">Membrane</keyword>
<dbReference type="Proteomes" id="UP001338125">
    <property type="component" value="Unassembled WGS sequence"/>
</dbReference>
<organism evidence="3 4">
    <name type="scientific">Cladobotryum mycophilum</name>
    <dbReference type="NCBI Taxonomy" id="491253"/>
    <lineage>
        <taxon>Eukaryota</taxon>
        <taxon>Fungi</taxon>
        <taxon>Dikarya</taxon>
        <taxon>Ascomycota</taxon>
        <taxon>Pezizomycotina</taxon>
        <taxon>Sordariomycetes</taxon>
        <taxon>Hypocreomycetidae</taxon>
        <taxon>Hypocreales</taxon>
        <taxon>Hypocreaceae</taxon>
        <taxon>Cladobotryum</taxon>
    </lineage>
</organism>
<keyword evidence="2" id="KW-0732">Signal</keyword>
<evidence type="ECO:0000313" key="3">
    <source>
        <dbReference type="EMBL" id="KAK5989362.1"/>
    </source>
</evidence>
<accession>A0ABR0SB19</accession>
<keyword evidence="1" id="KW-1133">Transmembrane helix</keyword>
<dbReference type="EMBL" id="JAVFKD010000015">
    <property type="protein sequence ID" value="KAK5989362.1"/>
    <property type="molecule type" value="Genomic_DNA"/>
</dbReference>
<reference evidence="3 4" key="1">
    <citation type="submission" date="2024-01" db="EMBL/GenBank/DDBJ databases">
        <title>Complete genome of Cladobotryum mycophilum ATHUM6906.</title>
        <authorList>
            <person name="Christinaki A.C."/>
            <person name="Myridakis A.I."/>
            <person name="Kouvelis V.N."/>
        </authorList>
    </citation>
    <scope>NUCLEOTIDE SEQUENCE [LARGE SCALE GENOMIC DNA]</scope>
    <source>
        <strain evidence="3 4">ATHUM6906</strain>
    </source>
</reference>
<comment type="caution">
    <text evidence="3">The sequence shown here is derived from an EMBL/GenBank/DDBJ whole genome shotgun (WGS) entry which is preliminary data.</text>
</comment>
<protein>
    <submittedName>
        <fullName evidence="3">Uncharacterized protein</fullName>
    </submittedName>
</protein>
<feature type="signal peptide" evidence="2">
    <location>
        <begin position="1"/>
        <end position="18"/>
    </location>
</feature>
<keyword evidence="1" id="KW-0812">Transmembrane</keyword>